<dbReference type="Proteomes" id="UP000008553">
    <property type="component" value="Unassembled WGS sequence"/>
</dbReference>
<comment type="caution">
    <text evidence="3">The sequence shown here is derived from an EMBL/GenBank/DDBJ whole genome shotgun (WGS) entry which is preliminary data.</text>
</comment>
<evidence type="ECO:0000313" key="4">
    <source>
        <dbReference type="Proteomes" id="UP000008553"/>
    </source>
</evidence>
<feature type="non-terminal residue" evidence="3">
    <location>
        <position position="1"/>
    </location>
</feature>
<evidence type="ECO:0000256" key="1">
    <source>
        <dbReference type="SAM" id="MobiDB-lite"/>
    </source>
</evidence>
<accession>Q7RCE1</accession>
<dbReference type="STRING" id="73239.Q7RCE1"/>
<feature type="transmembrane region" description="Helical" evidence="2">
    <location>
        <begin position="582"/>
        <end position="605"/>
    </location>
</feature>
<keyword evidence="4" id="KW-1185">Reference proteome</keyword>
<dbReference type="PaxDb" id="73239-Q7RCE1"/>
<dbReference type="EMBL" id="AABL01001911">
    <property type="protein sequence ID" value="EAA17934.1"/>
    <property type="molecule type" value="Genomic_DNA"/>
</dbReference>
<keyword evidence="2" id="KW-0472">Membrane</keyword>
<keyword evidence="2" id="KW-0812">Transmembrane</keyword>
<dbReference type="AlphaFoldDB" id="Q7RCE1"/>
<proteinExistence type="predicted"/>
<evidence type="ECO:0000313" key="3">
    <source>
        <dbReference type="EMBL" id="EAA17934.1"/>
    </source>
</evidence>
<gene>
    <name evidence="3" type="ORF">PY05843</name>
</gene>
<dbReference type="InParanoid" id="Q7RCE1"/>
<organism evidence="3 4">
    <name type="scientific">Plasmodium yoelii yoelii</name>
    <dbReference type="NCBI Taxonomy" id="73239"/>
    <lineage>
        <taxon>Eukaryota</taxon>
        <taxon>Sar</taxon>
        <taxon>Alveolata</taxon>
        <taxon>Apicomplexa</taxon>
        <taxon>Aconoidasida</taxon>
        <taxon>Haemosporida</taxon>
        <taxon>Plasmodiidae</taxon>
        <taxon>Plasmodium</taxon>
        <taxon>Plasmodium (Vinckeia)</taxon>
    </lineage>
</organism>
<protein>
    <submittedName>
        <fullName evidence="3">Uncharacterized protein</fullName>
    </submittedName>
</protein>
<feature type="region of interest" description="Disordered" evidence="1">
    <location>
        <begin position="312"/>
        <end position="338"/>
    </location>
</feature>
<name>Q7RCE1_PLAYO</name>
<sequence>KAPMVILKYQKIFVSFIKNLYNSKMKWNEHYTKKYFFNIINEEVLNDNIWKEIIKDTLIQNNKLKKKKKKKFLEQFSQSIMIYDFLNNNKKIFLIKNIDNIYEHLKKENTNLNIDNIINQNKNDLVLSQIGKESLKKYRKKNDKGLKTNILNYLSYRHPIKKLTNDEILNMIKHYNINKLPYNLLSDHNNVEPVFINNYDNYIANDISNNSGDDDNDDKQIKHNKYFYNNQDSFINAEDANNKTKYILYNFECIPFSKSKLYKNLKSLFTNVPLNYKLYKLINEKCWKNGHILPKKGNDYIKIIDNIIHDSKSGKENSKTNGRDNDKENSKTNGRDNDEYIYMSTDADSYKSDTVYNIKLYKTELYNKFKKYVKKNINKLNLVTKGKPHCYINKCGDDNNSEINNSLFHDICKTYLDFFQKMDDYFYFKNHQKNNNNHTDYSNIIKYKYGKRNNLNRIFEWHNNLDIYDPLLTLNNKSYINEKSGKKKKTWICIYNDRSYVNINNPSILAEINKKDKKESTSLNYNFNKNVHFEFNSNLYCFILRFKNNYIKNKNKNLYIIIKQNKIYKIKYVQNVKQTNKYTYFLFSCLIFPVYLTIKIMYIFALEYFPSLFFKTLNYLNYLKIDEDFFDFLQCNEYKTINEIFYNYNIKDENNLIDVLRFRGNYINPFSLLGSIFYISELKNIAFYFNLHPTNHFNTMHNVWGIERTTNLIHLEKLEKKLKKKKINKRILRSFHGFNDSKIPMLTQKKSKDIISNNSNNRDNIMKAIKRAKLSKIM</sequence>
<evidence type="ECO:0000256" key="2">
    <source>
        <dbReference type="SAM" id="Phobius"/>
    </source>
</evidence>
<reference evidence="3 4" key="1">
    <citation type="journal article" date="2002" name="Nature">
        <title>Genome sequence and comparative analysis of the model rodent malaria parasite Plasmodium yoelii yoelii.</title>
        <authorList>
            <person name="Carlton J.M."/>
            <person name="Angiuoli S.V."/>
            <person name="Suh B.B."/>
            <person name="Kooij T.W."/>
            <person name="Pertea M."/>
            <person name="Silva J.C."/>
            <person name="Ermolaeva M.D."/>
            <person name="Allen J.E."/>
            <person name="Selengut J.D."/>
            <person name="Koo H.L."/>
            <person name="Peterson J.D."/>
            <person name="Pop M."/>
            <person name="Kosack D.S."/>
            <person name="Shumway M.F."/>
            <person name="Bidwell S.L."/>
            <person name="Shallom S.J."/>
            <person name="van Aken S.E."/>
            <person name="Riedmuller S.B."/>
            <person name="Feldblyum T.V."/>
            <person name="Cho J.K."/>
            <person name="Quackenbush J."/>
            <person name="Sedegah M."/>
            <person name="Shoaibi A."/>
            <person name="Cummings L.M."/>
            <person name="Florens L."/>
            <person name="Yates J.R."/>
            <person name="Raine J.D."/>
            <person name="Sinden R.E."/>
            <person name="Harris M.A."/>
            <person name="Cunningham D.A."/>
            <person name="Preiser P.R."/>
            <person name="Bergman L.W."/>
            <person name="Vaidya A.B."/>
            <person name="van Lin L.H."/>
            <person name="Janse C.J."/>
            <person name="Waters A.P."/>
            <person name="Smith H.O."/>
            <person name="White O.R."/>
            <person name="Salzberg S.L."/>
            <person name="Venter J.C."/>
            <person name="Fraser C.M."/>
            <person name="Hoffman S.L."/>
            <person name="Gardner M.J."/>
            <person name="Carucci D.J."/>
        </authorList>
    </citation>
    <scope>NUCLEOTIDE SEQUENCE [LARGE SCALE GENOMIC DNA]</scope>
    <source>
        <strain evidence="3 4">17XNL</strain>
    </source>
</reference>
<keyword evidence="2" id="KW-1133">Transmembrane helix</keyword>